<proteinExistence type="predicted"/>
<organism evidence="1 2">
    <name type="scientific">Acidithiobacillus sulfuriphilus</name>
    <dbReference type="NCBI Taxonomy" id="1867749"/>
    <lineage>
        <taxon>Bacteria</taxon>
        <taxon>Pseudomonadati</taxon>
        <taxon>Pseudomonadota</taxon>
        <taxon>Acidithiobacillia</taxon>
        <taxon>Acidithiobacillales</taxon>
        <taxon>Acidithiobacillaceae</taxon>
        <taxon>Acidithiobacillus</taxon>
    </lineage>
</organism>
<accession>A0ACD5HJY4</accession>
<protein>
    <submittedName>
        <fullName evidence="1">BamA/TamA family outer membrane protein</fullName>
    </submittedName>
</protein>
<name>A0ACD5HJY4_9PROT</name>
<reference evidence="1 2" key="1">
    <citation type="journal article" date="2019" name="Int. J. Syst. Evol. Microbiol.">
        <title>Acidithiobacillus sulfuriphilus sp. nov.: an extremely acidophilic sulfur-oxidizing chemolithotroph isolated from a neutral pH environment.</title>
        <authorList>
            <person name="Falagan C."/>
            <person name="Moya-Beltran A."/>
            <person name="Castro M."/>
            <person name="Quatrini R."/>
            <person name="Johnson D.B."/>
        </authorList>
    </citation>
    <scope>NUCLEOTIDE SEQUENCE [LARGE SCALE GENOMIC DNA]</scope>
    <source>
        <strain evidence="1 2">CJ-2</strain>
    </source>
</reference>
<evidence type="ECO:0000313" key="2">
    <source>
        <dbReference type="Proteomes" id="UP000271650"/>
    </source>
</evidence>
<gene>
    <name evidence="1" type="ORF">EC580_008395</name>
</gene>
<dbReference type="Proteomes" id="UP000271650">
    <property type="component" value="Chromosome"/>
</dbReference>
<dbReference type="EMBL" id="CP127527">
    <property type="protein sequence ID" value="XRI75991.1"/>
    <property type="molecule type" value="Genomic_DNA"/>
</dbReference>
<evidence type="ECO:0000313" key="1">
    <source>
        <dbReference type="EMBL" id="XRI75991.1"/>
    </source>
</evidence>
<keyword evidence="2" id="KW-1185">Reference proteome</keyword>
<sequence length="580" mass="63176">MGRMGLGACLGLGALLWAAGAMAGELRFAVQGVAPDLAAKLAKVLPITPLPQPPAGIEDARLAAGLRLKDALEAYGYYGAEWTARQQDDGHGQYTVTFDLHLGQPLRVRALTLGAEGPGAELAPLRRLLGHFPLHQGDILDQVAYEDWKGRALALLQANGYARADYQRHEILIDRAAFWAEIYLRLNTGPRYRFGAVRFVGAEDYPRWFVARYLTFHAGDWYSPAQMALSQTNLRNADRFSAVRVTADVHGAQGDAIPVEVHLGSMPSQHLKLGAGYSTDLGPNLAFTYENYNVFHRAQHLHVSVLAAQRSRDIGATYTWPIGTQLGSQYVAKALYQNQQLVAYRSNVFEVGGGRQWSLGPNQTLEALLSFQQSAYNVGGVAANARFILPSLQYSTQQFANILRPVNGYSLTAKMEGASKVWGSSANLFRLSADGVWRTRLSPDWVLGTHAKLGGLWLAGSINAVPPELRFFAGGQNSLPGYAYLSQGPLASDGTVQGGRYLLVGGVDLQRFVSKDWAVVAFYDAGNAFDSVSQFRALQDVGLGVRWYSPFGPIRLDLAHPLIAPRTPAVRVVFSVGFTL</sequence>